<dbReference type="GO" id="GO:0045892">
    <property type="term" value="P:negative regulation of DNA-templated transcription"/>
    <property type="evidence" value="ECO:0007669"/>
    <property type="project" value="TreeGrafter"/>
</dbReference>
<proteinExistence type="predicted"/>
<dbReference type="SUPFAM" id="SSF46785">
    <property type="entry name" value="Winged helix' DNA-binding domain"/>
    <property type="match status" value="1"/>
</dbReference>
<dbReference type="SUPFAM" id="SSF55781">
    <property type="entry name" value="GAF domain-like"/>
    <property type="match status" value="1"/>
</dbReference>
<dbReference type="GO" id="GO:0003677">
    <property type="term" value="F:DNA binding"/>
    <property type="evidence" value="ECO:0007669"/>
    <property type="project" value="UniProtKB-KW"/>
</dbReference>
<protein>
    <submittedName>
        <fullName evidence="6">Transcriptional regulator, IclR family</fullName>
    </submittedName>
</protein>
<dbReference type="InterPro" id="IPR036388">
    <property type="entry name" value="WH-like_DNA-bd_sf"/>
</dbReference>
<evidence type="ECO:0000256" key="3">
    <source>
        <dbReference type="ARBA" id="ARBA00023163"/>
    </source>
</evidence>
<dbReference type="InterPro" id="IPR050707">
    <property type="entry name" value="HTH_MetabolicPath_Reg"/>
</dbReference>
<dbReference type="InterPro" id="IPR036390">
    <property type="entry name" value="WH_DNA-bd_sf"/>
</dbReference>
<reference evidence="6 7" key="1">
    <citation type="submission" date="2016-10" db="EMBL/GenBank/DDBJ databases">
        <authorList>
            <person name="de Groot N.N."/>
        </authorList>
    </citation>
    <scope>NUCLEOTIDE SEQUENCE [LARGE SCALE GENOMIC DNA]</scope>
    <source>
        <strain evidence="6 7">DSM 22788</strain>
    </source>
</reference>
<evidence type="ECO:0000259" key="5">
    <source>
        <dbReference type="PROSITE" id="PS51078"/>
    </source>
</evidence>
<dbReference type="InterPro" id="IPR014757">
    <property type="entry name" value="Tscrpt_reg_IclR_C"/>
</dbReference>
<dbReference type="Pfam" id="PF09339">
    <property type="entry name" value="HTH_IclR"/>
    <property type="match status" value="1"/>
</dbReference>
<dbReference type="Pfam" id="PF01614">
    <property type="entry name" value="IclR_C"/>
    <property type="match status" value="1"/>
</dbReference>
<dbReference type="InterPro" id="IPR005471">
    <property type="entry name" value="Tscrpt_reg_IclR_N"/>
</dbReference>
<organism evidence="6 7">
    <name type="scientific">Leucobacter chromiiresistens</name>
    <dbReference type="NCBI Taxonomy" id="1079994"/>
    <lineage>
        <taxon>Bacteria</taxon>
        <taxon>Bacillati</taxon>
        <taxon>Actinomycetota</taxon>
        <taxon>Actinomycetes</taxon>
        <taxon>Micrococcales</taxon>
        <taxon>Microbacteriaceae</taxon>
        <taxon>Leucobacter</taxon>
    </lineage>
</organism>
<sequence>MTEATPGPRSGEPQRGRGARRATGTPVLQTGIKMLTVIDALARAEAGLSVSALAERLDWARAAAHQYLQTAVAAGWAFQDENAVYRVSLRVADLASRVNPAKELRPILLPVMQEAVAELGAPVSFAVMEQSTPVIVERVEPARAKFIRRGYEARVSPRSSASGQVLLAFSDEAHRAAARDSGVLDDAVYARIRLQGYALVHSEWLGDRITAVAVPIAHEGAGIGALSVITEQGALPDDRLIDAMLRAAGRLHDAFASRQP</sequence>
<dbReference type="InterPro" id="IPR029016">
    <property type="entry name" value="GAF-like_dom_sf"/>
</dbReference>
<evidence type="ECO:0000256" key="2">
    <source>
        <dbReference type="ARBA" id="ARBA00023125"/>
    </source>
</evidence>
<dbReference type="Gene3D" id="1.10.10.10">
    <property type="entry name" value="Winged helix-like DNA-binding domain superfamily/Winged helix DNA-binding domain"/>
    <property type="match status" value="1"/>
</dbReference>
<keyword evidence="1" id="KW-0805">Transcription regulation</keyword>
<accession>A0A1H0XUL8</accession>
<dbReference type="eggNOG" id="COG1414">
    <property type="taxonomic scope" value="Bacteria"/>
</dbReference>
<dbReference type="EMBL" id="FNKB01000001">
    <property type="protein sequence ID" value="SDQ06549.1"/>
    <property type="molecule type" value="Genomic_DNA"/>
</dbReference>
<dbReference type="Gene3D" id="3.30.450.40">
    <property type="match status" value="1"/>
</dbReference>
<dbReference type="SMART" id="SM00346">
    <property type="entry name" value="HTH_ICLR"/>
    <property type="match status" value="1"/>
</dbReference>
<feature type="region of interest" description="Disordered" evidence="4">
    <location>
        <begin position="1"/>
        <end position="23"/>
    </location>
</feature>
<keyword evidence="2" id="KW-0238">DNA-binding</keyword>
<feature type="domain" description="IclR-ED" evidence="5">
    <location>
        <begin position="90"/>
        <end position="260"/>
    </location>
</feature>
<evidence type="ECO:0000313" key="6">
    <source>
        <dbReference type="EMBL" id="SDQ06549.1"/>
    </source>
</evidence>
<dbReference type="Proteomes" id="UP000182690">
    <property type="component" value="Unassembled WGS sequence"/>
</dbReference>
<keyword evidence="3" id="KW-0804">Transcription</keyword>
<dbReference type="AlphaFoldDB" id="A0A1H0XUL8"/>
<evidence type="ECO:0000256" key="4">
    <source>
        <dbReference type="SAM" id="MobiDB-lite"/>
    </source>
</evidence>
<dbReference type="STRING" id="1079994.SAMN04488565_0196"/>
<evidence type="ECO:0000313" key="7">
    <source>
        <dbReference type="Proteomes" id="UP000182690"/>
    </source>
</evidence>
<name>A0A1H0XUL8_9MICO</name>
<dbReference type="PANTHER" id="PTHR30136:SF24">
    <property type="entry name" value="HTH-TYPE TRANSCRIPTIONAL REPRESSOR ALLR"/>
    <property type="match status" value="1"/>
</dbReference>
<evidence type="ECO:0000256" key="1">
    <source>
        <dbReference type="ARBA" id="ARBA00023015"/>
    </source>
</evidence>
<dbReference type="PANTHER" id="PTHR30136">
    <property type="entry name" value="HELIX-TURN-HELIX TRANSCRIPTIONAL REGULATOR, ICLR FAMILY"/>
    <property type="match status" value="1"/>
</dbReference>
<dbReference type="PROSITE" id="PS51078">
    <property type="entry name" value="ICLR_ED"/>
    <property type="match status" value="1"/>
</dbReference>
<gene>
    <name evidence="6" type="ORF">SAMN04488565_0196</name>
</gene>
<dbReference type="GO" id="GO:0003700">
    <property type="term" value="F:DNA-binding transcription factor activity"/>
    <property type="evidence" value="ECO:0007669"/>
    <property type="project" value="TreeGrafter"/>
</dbReference>
<dbReference type="RefSeq" id="WP_010156052.1">
    <property type="nucleotide sequence ID" value="NZ_FNKB01000001.1"/>
</dbReference>